<dbReference type="PROSITE" id="PS51329">
    <property type="entry name" value="C_CAP_COFACTOR_C"/>
    <property type="match status" value="1"/>
</dbReference>
<dbReference type="GO" id="GO:0006892">
    <property type="term" value="P:post-Golgi vesicle-mediated transport"/>
    <property type="evidence" value="ECO:0007669"/>
    <property type="project" value="TreeGrafter"/>
</dbReference>
<keyword evidence="7 12" id="KW-0547">Nucleotide-binding</keyword>
<dbReference type="PANTHER" id="PTHR15440:SF0">
    <property type="entry name" value="PROTEIN XRP2"/>
    <property type="match status" value="1"/>
</dbReference>
<dbReference type="GO" id="GO:0005525">
    <property type="term" value="F:GTP binding"/>
    <property type="evidence" value="ECO:0007669"/>
    <property type="project" value="UniProtKB-UniRule"/>
</dbReference>
<organism evidence="15 16">
    <name type="scientific">Megalurothrips usitatus</name>
    <name type="common">bean blossom thrips</name>
    <dbReference type="NCBI Taxonomy" id="439358"/>
    <lineage>
        <taxon>Eukaryota</taxon>
        <taxon>Metazoa</taxon>
        <taxon>Ecdysozoa</taxon>
        <taxon>Arthropoda</taxon>
        <taxon>Hexapoda</taxon>
        <taxon>Insecta</taxon>
        <taxon>Pterygota</taxon>
        <taxon>Neoptera</taxon>
        <taxon>Paraneoptera</taxon>
        <taxon>Thysanoptera</taxon>
        <taxon>Terebrantia</taxon>
        <taxon>Thripoidea</taxon>
        <taxon>Thripidae</taxon>
        <taxon>Megalurothrips</taxon>
    </lineage>
</organism>
<evidence type="ECO:0000313" key="16">
    <source>
        <dbReference type="Proteomes" id="UP001075354"/>
    </source>
</evidence>
<evidence type="ECO:0000256" key="8">
    <source>
        <dbReference type="ARBA" id="ARBA00023134"/>
    </source>
</evidence>
<keyword evidence="6" id="KW-0519">Myristate</keyword>
<dbReference type="AlphaFoldDB" id="A0AAV7XLQ4"/>
<comment type="function">
    <text evidence="12">Acts as a GTPase-activating protein (GAP) for tubulin in concert with tubulin-specific chaperone C, but does not enhance tubulin heterodimerization.</text>
</comment>
<dbReference type="PANTHER" id="PTHR15440">
    <property type="entry name" value="XRP2 PROTEIN"/>
    <property type="match status" value="1"/>
</dbReference>
<dbReference type="SUPFAM" id="SSF69340">
    <property type="entry name" value="C-terminal domain of adenylylcyclase associated protein"/>
    <property type="match status" value="1"/>
</dbReference>
<evidence type="ECO:0000256" key="2">
    <source>
        <dbReference type="ARBA" id="ARBA00008848"/>
    </source>
</evidence>
<evidence type="ECO:0000256" key="6">
    <source>
        <dbReference type="ARBA" id="ARBA00022707"/>
    </source>
</evidence>
<evidence type="ECO:0000256" key="5">
    <source>
        <dbReference type="ARBA" id="ARBA00022475"/>
    </source>
</evidence>
<evidence type="ECO:0000256" key="13">
    <source>
        <dbReference type="PIRSR" id="PIRSR037947-1"/>
    </source>
</evidence>
<evidence type="ECO:0000256" key="3">
    <source>
        <dbReference type="ARBA" id="ARBA00015771"/>
    </source>
</evidence>
<dbReference type="GO" id="GO:1990075">
    <property type="term" value="C:periciliary membrane compartment"/>
    <property type="evidence" value="ECO:0007669"/>
    <property type="project" value="TreeGrafter"/>
</dbReference>
<sequence length="348" mass="38891">MGCSFCNPAKELEEEVPRSKEYSWDKRPKVDPSDFTIENLKGEDVCREPGSVNGQQLVIQNCSNSMIFILDHIDSINIDDCSNCKIILGPVKGSVFVRDCLDCVLVVPCGQFRLRDSHQLDIFLHCATQPIIESSTHIRLACIRLQYDKLKEHMKMAGLSVFNNLWSNIHDFTPVDGDGNWRKLPHRVRLQEYITPPFPPQLRNAGWTVTADSKVIPISVGVTDGFCDQEICFVLVFGDNENRQKDLALDFVLCFLDIDDQSAFLTSREVQLQESDGIQMGLEPSCAQKLEDGPVVGLILGGPNCVETCTRVRGRQNLSTEVCFSEDTSVSVKQASTFLQIASMHLGC</sequence>
<dbReference type="PIRSF" id="PIRSF037947">
    <property type="entry name" value="Protein_XRP2"/>
    <property type="match status" value="1"/>
</dbReference>
<dbReference type="GO" id="GO:0005929">
    <property type="term" value="C:cilium"/>
    <property type="evidence" value="ECO:0007669"/>
    <property type="project" value="TreeGrafter"/>
</dbReference>
<comment type="similarity">
    <text evidence="2 12">Belongs to the TBCC family.</text>
</comment>
<evidence type="ECO:0000313" key="15">
    <source>
        <dbReference type="EMBL" id="KAJ1524358.1"/>
    </source>
</evidence>
<dbReference type="InterPro" id="IPR036223">
    <property type="entry name" value="CAP_C_sf"/>
</dbReference>
<evidence type="ECO:0000256" key="11">
    <source>
        <dbReference type="ARBA" id="ARBA00023288"/>
    </source>
</evidence>
<dbReference type="Pfam" id="PF07986">
    <property type="entry name" value="TBCC"/>
    <property type="match status" value="1"/>
</dbReference>
<name>A0AAV7XLQ4_9NEOP</name>
<feature type="binding site" evidence="13">
    <location>
        <begin position="93"/>
        <end position="94"/>
    </location>
    <ligand>
        <name>GTP</name>
        <dbReference type="ChEBI" id="CHEBI:37565"/>
    </ligand>
</feature>
<dbReference type="InterPro" id="IPR012945">
    <property type="entry name" value="Tubulin-bd_cofactor_C_dom"/>
</dbReference>
<dbReference type="InterPro" id="IPR036850">
    <property type="entry name" value="NDK-like_dom_sf"/>
</dbReference>
<dbReference type="Gene3D" id="3.30.70.141">
    <property type="entry name" value="Nucleoside diphosphate kinase-like domain"/>
    <property type="match status" value="1"/>
</dbReference>
<dbReference type="GO" id="GO:0005096">
    <property type="term" value="F:GTPase activator activity"/>
    <property type="evidence" value="ECO:0007669"/>
    <property type="project" value="UniProtKB-UniRule"/>
</dbReference>
<feature type="domain" description="C-CAP/cofactor C-like" evidence="14">
    <location>
        <begin position="17"/>
        <end position="174"/>
    </location>
</feature>
<dbReference type="InterPro" id="IPR006599">
    <property type="entry name" value="CARP_motif"/>
</dbReference>
<dbReference type="Proteomes" id="UP001075354">
    <property type="component" value="Chromosome 9"/>
</dbReference>
<keyword evidence="5" id="KW-1003">Cell membrane</keyword>
<evidence type="ECO:0000256" key="1">
    <source>
        <dbReference type="ARBA" id="ARBA00004342"/>
    </source>
</evidence>
<keyword evidence="10" id="KW-0564">Palmitate</keyword>
<dbReference type="EMBL" id="JAPTSV010000009">
    <property type="protein sequence ID" value="KAJ1524358.1"/>
    <property type="molecule type" value="Genomic_DNA"/>
</dbReference>
<evidence type="ECO:0000256" key="4">
    <source>
        <dbReference type="ARBA" id="ARBA00022468"/>
    </source>
</evidence>
<keyword evidence="11" id="KW-0449">Lipoprotein</keyword>
<keyword evidence="16" id="KW-1185">Reference proteome</keyword>
<evidence type="ECO:0000256" key="10">
    <source>
        <dbReference type="ARBA" id="ARBA00023139"/>
    </source>
</evidence>
<dbReference type="FunFam" id="2.160.20.70:FF:000004">
    <property type="entry name" value="Protein XRP2"/>
    <property type="match status" value="1"/>
</dbReference>
<keyword evidence="8 12" id="KW-0342">GTP-binding</keyword>
<evidence type="ECO:0000256" key="12">
    <source>
        <dbReference type="PIRNR" id="PIRNR037947"/>
    </source>
</evidence>
<evidence type="ECO:0000259" key="14">
    <source>
        <dbReference type="PROSITE" id="PS51329"/>
    </source>
</evidence>
<gene>
    <name evidence="15" type="ORF">ONE63_010860</name>
</gene>
<dbReference type="InterPro" id="IPR039093">
    <property type="entry name" value="XRP2"/>
</dbReference>
<accession>A0AAV7XLQ4</accession>
<dbReference type="Gene3D" id="2.160.20.70">
    <property type="match status" value="1"/>
</dbReference>
<keyword evidence="9" id="KW-0472">Membrane</keyword>
<comment type="subcellular location">
    <subcellularLocation>
        <location evidence="1">Cell membrane</location>
        <topology evidence="1">Lipid-anchor</topology>
        <orientation evidence="1">Cytoplasmic side</orientation>
    </subcellularLocation>
</comment>
<evidence type="ECO:0000256" key="7">
    <source>
        <dbReference type="ARBA" id="ARBA00022741"/>
    </source>
</evidence>
<dbReference type="InterPro" id="IPR017901">
    <property type="entry name" value="C-CAP_CF_C-like"/>
</dbReference>
<keyword evidence="4 12" id="KW-0343">GTPase activation</keyword>
<dbReference type="SMART" id="SM00673">
    <property type="entry name" value="CARP"/>
    <property type="match status" value="2"/>
</dbReference>
<dbReference type="InterPro" id="IPR016098">
    <property type="entry name" value="CAP/MinC_C"/>
</dbReference>
<evidence type="ECO:0000256" key="9">
    <source>
        <dbReference type="ARBA" id="ARBA00023136"/>
    </source>
</evidence>
<proteinExistence type="inferred from homology"/>
<reference evidence="15" key="1">
    <citation type="submission" date="2022-12" db="EMBL/GenBank/DDBJ databases">
        <title>Chromosome-level genome assembly of the bean flower thrips Megalurothrips usitatus.</title>
        <authorList>
            <person name="Ma L."/>
            <person name="Liu Q."/>
            <person name="Li H."/>
            <person name="Cai W."/>
        </authorList>
    </citation>
    <scope>NUCLEOTIDE SEQUENCE</scope>
    <source>
        <strain evidence="15">Cailab_2022a</strain>
    </source>
</reference>
<protein>
    <recommendedName>
        <fullName evidence="3 12">Protein XRP2</fullName>
    </recommendedName>
</protein>
<comment type="caution">
    <text evidence="15">The sequence shown here is derived from an EMBL/GenBank/DDBJ whole genome shotgun (WGS) entry which is preliminary data.</text>
</comment>